<dbReference type="EMBL" id="JAQQBR010001833">
    <property type="protein sequence ID" value="KAK0163259.1"/>
    <property type="molecule type" value="Genomic_DNA"/>
</dbReference>
<organism evidence="1 2">
    <name type="scientific">Microctonus hyperodae</name>
    <name type="common">Parasitoid wasp</name>
    <dbReference type="NCBI Taxonomy" id="165561"/>
    <lineage>
        <taxon>Eukaryota</taxon>
        <taxon>Metazoa</taxon>
        <taxon>Ecdysozoa</taxon>
        <taxon>Arthropoda</taxon>
        <taxon>Hexapoda</taxon>
        <taxon>Insecta</taxon>
        <taxon>Pterygota</taxon>
        <taxon>Neoptera</taxon>
        <taxon>Endopterygota</taxon>
        <taxon>Hymenoptera</taxon>
        <taxon>Apocrita</taxon>
        <taxon>Ichneumonoidea</taxon>
        <taxon>Braconidae</taxon>
        <taxon>Euphorinae</taxon>
        <taxon>Microctonus</taxon>
    </lineage>
</organism>
<name>A0AA39F5D0_MICHY</name>
<dbReference type="Proteomes" id="UP001168972">
    <property type="component" value="Unassembled WGS sequence"/>
</dbReference>
<sequence>MLTRFNNLVVSWAHNIYVYEYKLCGISIVGRFRGLIRVVKAHITHTGIHETTLGQQCFSSYRVAREIVALAFKEEKKIIKGNRQKKKQ</sequence>
<protein>
    <submittedName>
        <fullName evidence="1">Uncharacterized protein</fullName>
    </submittedName>
</protein>
<proteinExistence type="predicted"/>
<evidence type="ECO:0000313" key="2">
    <source>
        <dbReference type="Proteomes" id="UP001168972"/>
    </source>
</evidence>
<reference evidence="1" key="2">
    <citation type="submission" date="2023-03" db="EMBL/GenBank/DDBJ databases">
        <authorList>
            <person name="Inwood S.N."/>
            <person name="Skelly J.G."/>
            <person name="Guhlin J."/>
            <person name="Harrop T.W.R."/>
            <person name="Goldson S.G."/>
            <person name="Dearden P.K."/>
        </authorList>
    </citation>
    <scope>NUCLEOTIDE SEQUENCE</scope>
    <source>
        <strain evidence="1">Lincoln</strain>
        <tissue evidence="1">Whole body</tissue>
    </source>
</reference>
<reference evidence="1" key="1">
    <citation type="journal article" date="2023" name="bioRxiv">
        <title>Scaffold-level genome assemblies of two parasitoid biocontrol wasps reveal the parthenogenesis mechanism and an associated novel virus.</title>
        <authorList>
            <person name="Inwood S."/>
            <person name="Skelly J."/>
            <person name="Guhlin J."/>
            <person name="Harrop T."/>
            <person name="Goldson S."/>
            <person name="Dearden P."/>
        </authorList>
    </citation>
    <scope>NUCLEOTIDE SEQUENCE</scope>
    <source>
        <strain evidence="1">Lincoln</strain>
        <tissue evidence="1">Whole body</tissue>
    </source>
</reference>
<accession>A0AA39F5D0</accession>
<comment type="caution">
    <text evidence="1">The sequence shown here is derived from an EMBL/GenBank/DDBJ whole genome shotgun (WGS) entry which is preliminary data.</text>
</comment>
<gene>
    <name evidence="1" type="ORF">PV327_006960</name>
</gene>
<evidence type="ECO:0000313" key="1">
    <source>
        <dbReference type="EMBL" id="KAK0163259.1"/>
    </source>
</evidence>
<keyword evidence="2" id="KW-1185">Reference proteome</keyword>
<dbReference type="AlphaFoldDB" id="A0AA39F5D0"/>